<protein>
    <submittedName>
        <fullName evidence="5">Cupredoxin domain-containing protein</fullName>
    </submittedName>
</protein>
<dbReference type="AlphaFoldDB" id="A0AAE9YDB8"/>
<evidence type="ECO:0000256" key="2">
    <source>
        <dbReference type="ARBA" id="ARBA00023008"/>
    </source>
</evidence>
<dbReference type="InterPro" id="IPR050845">
    <property type="entry name" value="Cu-binding_ET"/>
</dbReference>
<dbReference type="PANTHER" id="PTHR38439:SF3">
    <property type="entry name" value="COPPER-RESISTANT CUPROPROTEIN COPI"/>
    <property type="match status" value="1"/>
</dbReference>
<keyword evidence="6" id="KW-1185">Reference proteome</keyword>
<dbReference type="EMBL" id="CP116942">
    <property type="protein sequence ID" value="WCO65711.1"/>
    <property type="molecule type" value="Genomic_DNA"/>
</dbReference>
<accession>A0AAE9YDB8</accession>
<gene>
    <name evidence="5" type="ORF">PO878_14495</name>
</gene>
<dbReference type="GO" id="GO:0046872">
    <property type="term" value="F:metal ion binding"/>
    <property type="evidence" value="ECO:0007669"/>
    <property type="project" value="UniProtKB-KW"/>
</dbReference>
<feature type="signal peptide" evidence="3">
    <location>
        <begin position="1"/>
        <end position="18"/>
    </location>
</feature>
<dbReference type="RefSeq" id="WP_272735238.1">
    <property type="nucleotide sequence ID" value="NZ_CP116942.1"/>
</dbReference>
<keyword evidence="2" id="KW-0186">Copper</keyword>
<dbReference type="InterPro" id="IPR008972">
    <property type="entry name" value="Cupredoxin"/>
</dbReference>
<proteinExistence type="predicted"/>
<dbReference type="Proteomes" id="UP001216390">
    <property type="component" value="Chromosome"/>
</dbReference>
<dbReference type="PANTHER" id="PTHR38439">
    <property type="entry name" value="AURACYANIN-B"/>
    <property type="match status" value="1"/>
</dbReference>
<reference evidence="5" key="1">
    <citation type="submission" date="2023-01" db="EMBL/GenBank/DDBJ databases">
        <title>The diversity of Class Acidimicrobiia in South China Sea sediment environments and the proposal of Iamia marina sp. nov., a novel species of the genus Iamia.</title>
        <authorList>
            <person name="He Y."/>
            <person name="Tian X."/>
        </authorList>
    </citation>
    <scope>NUCLEOTIDE SEQUENCE</scope>
    <source>
        <strain evidence="5">DSM 19957</strain>
    </source>
</reference>
<evidence type="ECO:0000256" key="3">
    <source>
        <dbReference type="SAM" id="SignalP"/>
    </source>
</evidence>
<dbReference type="Gene3D" id="2.60.40.420">
    <property type="entry name" value="Cupredoxins - blue copper proteins"/>
    <property type="match status" value="1"/>
</dbReference>
<dbReference type="KEGG" id="ima:PO878_14495"/>
<evidence type="ECO:0000313" key="6">
    <source>
        <dbReference type="Proteomes" id="UP001216390"/>
    </source>
</evidence>
<evidence type="ECO:0000256" key="1">
    <source>
        <dbReference type="ARBA" id="ARBA00022723"/>
    </source>
</evidence>
<organism evidence="5 6">
    <name type="scientific">Iamia majanohamensis</name>
    <dbReference type="NCBI Taxonomy" id="467976"/>
    <lineage>
        <taxon>Bacteria</taxon>
        <taxon>Bacillati</taxon>
        <taxon>Actinomycetota</taxon>
        <taxon>Acidimicrobiia</taxon>
        <taxon>Acidimicrobiales</taxon>
        <taxon>Iamiaceae</taxon>
        <taxon>Iamia</taxon>
    </lineage>
</organism>
<dbReference type="SUPFAM" id="SSF49503">
    <property type="entry name" value="Cupredoxins"/>
    <property type="match status" value="1"/>
</dbReference>
<feature type="chain" id="PRO_5042091412" evidence="3">
    <location>
        <begin position="19"/>
        <end position="150"/>
    </location>
</feature>
<sequence>MRALATAAAALVVAVAVAAGGYVVAASDEDGAGDVLGPGTTTVTITIRDSRYHPARIRVWEGTQVRFVVRNEDPIAHELVVGPESVHTRHTTGTEPAHPPVPGEVSLGPGQTGATVYEFDRPSSLRTVCHLPRHEDYGMVGGVEVLPRPA</sequence>
<dbReference type="InterPro" id="IPR028096">
    <property type="entry name" value="EfeO_Cupredoxin"/>
</dbReference>
<evidence type="ECO:0000259" key="4">
    <source>
        <dbReference type="Pfam" id="PF13473"/>
    </source>
</evidence>
<evidence type="ECO:0000313" key="5">
    <source>
        <dbReference type="EMBL" id="WCO65711.1"/>
    </source>
</evidence>
<feature type="domain" description="EfeO-type cupredoxin-like" evidence="4">
    <location>
        <begin position="38"/>
        <end position="81"/>
    </location>
</feature>
<keyword evidence="3" id="KW-0732">Signal</keyword>
<keyword evidence="1" id="KW-0479">Metal-binding</keyword>
<name>A0AAE9YDB8_9ACTN</name>
<dbReference type="Pfam" id="PF13473">
    <property type="entry name" value="Cupredoxin_1"/>
    <property type="match status" value="1"/>
</dbReference>